<reference evidence="2" key="1">
    <citation type="submission" date="2016-12" db="EMBL/GenBank/DDBJ databases">
        <authorList>
            <person name="Varghese N."/>
            <person name="Submissions S."/>
        </authorList>
    </citation>
    <scope>NUCLEOTIDE SEQUENCE [LARGE SCALE GENOMIC DNA]</scope>
    <source>
        <strain evidence="2">DSM 11032</strain>
    </source>
</reference>
<dbReference type="CDD" id="cd21471">
    <property type="entry name" value="CrtC-like"/>
    <property type="match status" value="1"/>
</dbReference>
<accession>A0A1M7S052</accession>
<dbReference type="Proteomes" id="UP000184391">
    <property type="component" value="Unassembled WGS sequence"/>
</dbReference>
<dbReference type="RefSeq" id="WP_072673258.1">
    <property type="nucleotide sequence ID" value="NZ_FRDF01000003.1"/>
</dbReference>
<dbReference type="STRING" id="198312.SAMN02745193_00700"/>
<name>A0A1M7S052_9SPHN</name>
<proteinExistence type="predicted"/>
<dbReference type="SUPFAM" id="SSF159245">
    <property type="entry name" value="AttH-like"/>
    <property type="match status" value="1"/>
</dbReference>
<sequence>MFSPYYKRSGRGDPLNHCSLNVALYGPQARWAMTERASGAVERDASNLVIGPSCVRWDGEALTIDIVEGDTRLFVPWQRQVTGRVRVFPEALNRAAFALDGKESHIWHCLAPRARIEVEMTSPGLSWSGKAYLDHNRGAEPLEQGFNTWHWSRAHLNEGALVCYEGERGDGSLFASALRFSRDGAPEPVDLPPIAQLPRSKWRIERRTRSDIGVAEVRRTWEDTPFYARSELASRFAGEEVVTVQESLDMRRFSAPLVQFMLPYRMPRRKR</sequence>
<keyword evidence="2" id="KW-1185">Reference proteome</keyword>
<gene>
    <name evidence="1" type="ORF">SAMN02745193_00700</name>
</gene>
<dbReference type="EMBL" id="FRDF01000003">
    <property type="protein sequence ID" value="SHN51692.1"/>
    <property type="molecule type" value="Genomic_DNA"/>
</dbReference>
<organism evidence="1 2">
    <name type="scientific">Erythrobacter sanguineus</name>
    <dbReference type="NCBI Taxonomy" id="198312"/>
    <lineage>
        <taxon>Bacteria</taxon>
        <taxon>Pseudomonadati</taxon>
        <taxon>Pseudomonadota</taxon>
        <taxon>Alphaproteobacteria</taxon>
        <taxon>Sphingomonadales</taxon>
        <taxon>Erythrobacteraceae</taxon>
        <taxon>Erythrobacter/Porphyrobacter group</taxon>
        <taxon>Erythrobacter</taxon>
    </lineage>
</organism>
<protein>
    <submittedName>
        <fullName evidence="1">Carotenoid 1,2-hydratase</fullName>
    </submittedName>
</protein>
<evidence type="ECO:0000313" key="1">
    <source>
        <dbReference type="EMBL" id="SHN51692.1"/>
    </source>
</evidence>
<dbReference type="AlphaFoldDB" id="A0A1M7S052"/>
<evidence type="ECO:0000313" key="2">
    <source>
        <dbReference type="Proteomes" id="UP000184391"/>
    </source>
</evidence>
<dbReference type="OrthoDB" id="5491608at2"/>